<dbReference type="RefSeq" id="WP_009138975.1">
    <property type="nucleotide sequence ID" value="NZ_JH815198.1"/>
</dbReference>
<dbReference type="PANTHER" id="PTHR36838">
    <property type="entry name" value="AUXIN EFFLUX CARRIER FAMILY PROTEIN"/>
    <property type="match status" value="1"/>
</dbReference>
<dbReference type="eggNOG" id="COG0679">
    <property type="taxonomic scope" value="Bacteria"/>
</dbReference>
<keyword evidence="10" id="KW-1185">Reference proteome</keyword>
<comment type="caution">
    <text evidence="9">The sequence shown here is derived from an EMBL/GenBank/DDBJ whole genome shotgun (WGS) entry which is preliminary data.</text>
</comment>
<dbReference type="GO" id="GO:0055085">
    <property type="term" value="P:transmembrane transport"/>
    <property type="evidence" value="ECO:0007669"/>
    <property type="project" value="InterPro"/>
</dbReference>
<feature type="transmembrane region" description="Helical" evidence="8">
    <location>
        <begin position="201"/>
        <end position="220"/>
    </location>
</feature>
<dbReference type="PANTHER" id="PTHR36838:SF4">
    <property type="entry name" value="AUXIN EFFLUX CARRIER FAMILY PROTEIN"/>
    <property type="match status" value="1"/>
</dbReference>
<keyword evidence="3" id="KW-0813">Transport</keyword>
<evidence type="ECO:0000256" key="8">
    <source>
        <dbReference type="SAM" id="Phobius"/>
    </source>
</evidence>
<dbReference type="Gene3D" id="1.20.1530.20">
    <property type="match status" value="1"/>
</dbReference>
<dbReference type="GO" id="GO:0005886">
    <property type="term" value="C:plasma membrane"/>
    <property type="evidence" value="ECO:0007669"/>
    <property type="project" value="UniProtKB-SubCell"/>
</dbReference>
<feature type="transmembrane region" description="Helical" evidence="8">
    <location>
        <begin position="292"/>
        <end position="311"/>
    </location>
</feature>
<feature type="transmembrane region" description="Helical" evidence="8">
    <location>
        <begin position="69"/>
        <end position="91"/>
    </location>
</feature>
<comment type="subcellular location">
    <subcellularLocation>
        <location evidence="1">Cell membrane</location>
        <topology evidence="1">Multi-pass membrane protein</topology>
    </subcellularLocation>
</comment>
<keyword evidence="4" id="KW-1003">Cell membrane</keyword>
<dbReference type="PATRIC" id="fig|742818.3.peg.800"/>
<feature type="transmembrane region" description="Helical" evidence="8">
    <location>
        <begin position="171"/>
        <end position="189"/>
    </location>
</feature>
<evidence type="ECO:0000256" key="1">
    <source>
        <dbReference type="ARBA" id="ARBA00004651"/>
    </source>
</evidence>
<name>K0YLF2_9ACTN</name>
<evidence type="ECO:0000256" key="4">
    <source>
        <dbReference type="ARBA" id="ARBA00022475"/>
    </source>
</evidence>
<dbReference type="EMBL" id="ADMD01000006">
    <property type="protein sequence ID" value="EJZ84043.1"/>
    <property type="molecule type" value="Genomic_DNA"/>
</dbReference>
<feature type="transmembrane region" description="Helical" evidence="8">
    <location>
        <begin position="261"/>
        <end position="280"/>
    </location>
</feature>
<evidence type="ECO:0000313" key="10">
    <source>
        <dbReference type="Proteomes" id="UP000006069"/>
    </source>
</evidence>
<dbReference type="Proteomes" id="UP000006069">
    <property type="component" value="Unassembled WGS sequence"/>
</dbReference>
<evidence type="ECO:0000256" key="7">
    <source>
        <dbReference type="ARBA" id="ARBA00023136"/>
    </source>
</evidence>
<dbReference type="OrthoDB" id="9794315at2"/>
<keyword evidence="7 8" id="KW-0472">Membrane</keyword>
<feature type="transmembrane region" description="Helical" evidence="8">
    <location>
        <begin position="37"/>
        <end position="57"/>
    </location>
</feature>
<evidence type="ECO:0000256" key="3">
    <source>
        <dbReference type="ARBA" id="ARBA00022448"/>
    </source>
</evidence>
<evidence type="ECO:0000256" key="5">
    <source>
        <dbReference type="ARBA" id="ARBA00022692"/>
    </source>
</evidence>
<feature type="transmembrane region" description="Helical" evidence="8">
    <location>
        <begin position="127"/>
        <end position="150"/>
    </location>
</feature>
<comment type="similarity">
    <text evidence="2">Belongs to the auxin efflux carrier (TC 2.A.69) family.</text>
</comment>
<dbReference type="InterPro" id="IPR004776">
    <property type="entry name" value="Mem_transp_PIN-like"/>
</dbReference>
<evidence type="ECO:0000256" key="2">
    <source>
        <dbReference type="ARBA" id="ARBA00010145"/>
    </source>
</evidence>
<reference evidence="9 10" key="1">
    <citation type="submission" date="2012-08" db="EMBL/GenBank/DDBJ databases">
        <title>The Genome Sequence of Slackia piriformis YIT 12062.</title>
        <authorList>
            <consortium name="The Broad Institute Genome Sequencing Platform"/>
            <person name="Earl A."/>
            <person name="Ward D."/>
            <person name="Feldgarden M."/>
            <person name="Gevers D."/>
            <person name="Morotomi M."/>
            <person name="Walker B."/>
            <person name="Young S.K."/>
            <person name="Zeng Q."/>
            <person name="Gargeya S."/>
            <person name="Fitzgerald M."/>
            <person name="Haas B."/>
            <person name="Abouelleil A."/>
            <person name="Alvarado L."/>
            <person name="Arachchi H.M."/>
            <person name="Berlin A.M."/>
            <person name="Chapman S.B."/>
            <person name="Goldberg J."/>
            <person name="Griggs A."/>
            <person name="Gujja S."/>
            <person name="Hansen M."/>
            <person name="Howarth C."/>
            <person name="Imamovic A."/>
            <person name="Larimer J."/>
            <person name="McCowen C."/>
            <person name="Montmayeur A."/>
            <person name="Murphy C."/>
            <person name="Neiman D."/>
            <person name="Pearson M."/>
            <person name="Priest M."/>
            <person name="Roberts A."/>
            <person name="Saif S."/>
            <person name="Shea T."/>
            <person name="Sisk P."/>
            <person name="Sykes S."/>
            <person name="Wortman J."/>
            <person name="Nusbaum C."/>
            <person name="Birren B."/>
        </authorList>
    </citation>
    <scope>NUCLEOTIDE SEQUENCE [LARGE SCALE GENOMIC DNA]</scope>
    <source>
        <strain evidence="9 10">YIT 12062</strain>
    </source>
</reference>
<feature type="transmembrane region" description="Helical" evidence="8">
    <location>
        <begin position="232"/>
        <end position="255"/>
    </location>
</feature>
<feature type="transmembrane region" description="Helical" evidence="8">
    <location>
        <begin position="103"/>
        <end position="121"/>
    </location>
</feature>
<evidence type="ECO:0008006" key="11">
    <source>
        <dbReference type="Google" id="ProtNLM"/>
    </source>
</evidence>
<gene>
    <name evidence="9" type="ORF">HMPREF9451_00752</name>
</gene>
<dbReference type="InParanoid" id="K0YLF2"/>
<accession>K0YLF2</accession>
<evidence type="ECO:0000313" key="9">
    <source>
        <dbReference type="EMBL" id="EJZ84043.1"/>
    </source>
</evidence>
<organism evidence="9 10">
    <name type="scientific">Slackia piriformis YIT 12062</name>
    <dbReference type="NCBI Taxonomy" id="742818"/>
    <lineage>
        <taxon>Bacteria</taxon>
        <taxon>Bacillati</taxon>
        <taxon>Actinomycetota</taxon>
        <taxon>Coriobacteriia</taxon>
        <taxon>Eggerthellales</taxon>
        <taxon>Eggerthellaceae</taxon>
        <taxon>Slackia</taxon>
    </lineage>
</organism>
<evidence type="ECO:0000256" key="6">
    <source>
        <dbReference type="ARBA" id="ARBA00022989"/>
    </source>
</evidence>
<dbReference type="HOGENOM" id="CLU_056175_3_0_11"/>
<dbReference type="AlphaFoldDB" id="K0YLF2"/>
<proteinExistence type="inferred from homology"/>
<sequence>MGAHLIFSLNATMPVFLLMVLGIILRRIGVVDAAFASRLNMFVFCVALPVLLFRDISSVDLAQEWDARFVLDCALITLASIVFACVASAFVKSRATRGEFIQGAYRSSVAILGVALMQNIYGSSQAAAMMIIGVVPLYNAAAVVILAVCADDSRAKRKGARAMLLGVTRDIVTNPIIVGIAAGLLWAALRLPMPEAAGKAVDAVAGLATPLGLVAMGAMADFRRMREEAGASLGASVIKLFGLCAVFLPVCVALGYRGEELMALLFMLGSATTVSSFVMARNMGYEGAVSSAIVMITTLGSVFSLTVWIYLLRCLGLA</sequence>
<keyword evidence="6 8" id="KW-1133">Transmembrane helix</keyword>
<dbReference type="InterPro" id="IPR038770">
    <property type="entry name" value="Na+/solute_symporter_sf"/>
</dbReference>
<keyword evidence="5 8" id="KW-0812">Transmembrane</keyword>
<protein>
    <recommendedName>
        <fullName evidence="11">Auxin efflux carrier</fullName>
    </recommendedName>
</protein>
<dbReference type="Pfam" id="PF03547">
    <property type="entry name" value="Mem_trans"/>
    <property type="match status" value="1"/>
</dbReference>
<feature type="transmembrane region" description="Helical" evidence="8">
    <location>
        <begin position="6"/>
        <end position="25"/>
    </location>
</feature>